<name>A0A6P0HEQ9_9ACTN</name>
<organism evidence="1 2">
    <name type="scientific">Nocardioides zeae</name>
    <dbReference type="NCBI Taxonomy" id="1457234"/>
    <lineage>
        <taxon>Bacteria</taxon>
        <taxon>Bacillati</taxon>
        <taxon>Actinomycetota</taxon>
        <taxon>Actinomycetes</taxon>
        <taxon>Propionibacteriales</taxon>
        <taxon>Nocardioidaceae</taxon>
        <taxon>Nocardioides</taxon>
    </lineage>
</organism>
<evidence type="ECO:0008006" key="3">
    <source>
        <dbReference type="Google" id="ProtNLM"/>
    </source>
</evidence>
<dbReference type="RefSeq" id="WP_163770534.1">
    <property type="nucleotide sequence ID" value="NZ_JAAGXA010000001.1"/>
</dbReference>
<dbReference type="AlphaFoldDB" id="A0A6P0HEQ9"/>
<evidence type="ECO:0000313" key="2">
    <source>
        <dbReference type="Proteomes" id="UP000468687"/>
    </source>
</evidence>
<gene>
    <name evidence="1" type="ORF">G3T38_02905</name>
</gene>
<dbReference type="Proteomes" id="UP000468687">
    <property type="component" value="Unassembled WGS sequence"/>
</dbReference>
<reference evidence="1 2" key="1">
    <citation type="journal article" date="2014" name="Int. J. Syst. Evol. Microbiol.">
        <title>Nocardioides zeae sp. nov., isolated from the stem of Zea mays.</title>
        <authorList>
            <person name="Glaeser S.P."/>
            <person name="McInroy J.A."/>
            <person name="Busse H.J."/>
            <person name="Kampfer P."/>
        </authorList>
    </citation>
    <scope>NUCLEOTIDE SEQUENCE [LARGE SCALE GENOMIC DNA]</scope>
    <source>
        <strain evidence="1 2">JCM 30728</strain>
    </source>
</reference>
<dbReference type="EMBL" id="JAAGXA010000001">
    <property type="protein sequence ID" value="NEN77222.1"/>
    <property type="molecule type" value="Genomic_DNA"/>
</dbReference>
<accession>A0A6P0HEQ9</accession>
<evidence type="ECO:0000313" key="1">
    <source>
        <dbReference type="EMBL" id="NEN77222.1"/>
    </source>
</evidence>
<sequence>MSERAAPYHCPYCADEDLRPHEVTDPETGQVSSPAGAWECRACLRAFTLRYVGQLARPAGVGSTSSKGATA</sequence>
<keyword evidence="2" id="KW-1185">Reference proteome</keyword>
<comment type="caution">
    <text evidence="1">The sequence shown here is derived from an EMBL/GenBank/DDBJ whole genome shotgun (WGS) entry which is preliminary data.</text>
</comment>
<proteinExistence type="predicted"/>
<protein>
    <recommendedName>
        <fullName evidence="3">Insertion element protein</fullName>
    </recommendedName>
</protein>